<feature type="non-terminal residue" evidence="1">
    <location>
        <position position="1"/>
    </location>
</feature>
<dbReference type="AlphaFoldDB" id="A0A843UF31"/>
<evidence type="ECO:0000313" key="2">
    <source>
        <dbReference type="Proteomes" id="UP000652761"/>
    </source>
</evidence>
<evidence type="ECO:0000313" key="1">
    <source>
        <dbReference type="EMBL" id="MQL80544.1"/>
    </source>
</evidence>
<keyword evidence="2" id="KW-1185">Reference proteome</keyword>
<protein>
    <submittedName>
        <fullName evidence="1">Uncharacterized protein</fullName>
    </submittedName>
</protein>
<name>A0A843UF31_COLES</name>
<proteinExistence type="predicted"/>
<feature type="non-terminal residue" evidence="1">
    <location>
        <position position="231"/>
    </location>
</feature>
<sequence length="231" mass="25086">IASAVDRRRQLVRNQKAEGSNCVHLSIGALLLSIGTGLPELLIFGLVPSVDRVTPTVDKQSLDRTGCSLTVCIYRQVLACCRQRSLFSLLSSLATPPELHHHRQDAVVGTLPELHRCCRSSTSSPPGFLVGRPPVRLACIAIPSSVVIGDATDITCARPPPTTTALAAHTHAGAHRLTPSMPTQLLQRNLADLHPSDMKDLLLKHFQKLYEGYVPMSYKGYLKKMKSLGVV</sequence>
<dbReference type="EMBL" id="NMUH01000513">
    <property type="protein sequence ID" value="MQL80544.1"/>
    <property type="molecule type" value="Genomic_DNA"/>
</dbReference>
<comment type="caution">
    <text evidence="1">The sequence shown here is derived from an EMBL/GenBank/DDBJ whole genome shotgun (WGS) entry which is preliminary data.</text>
</comment>
<gene>
    <name evidence="1" type="ORF">Taro_012994</name>
</gene>
<dbReference type="Proteomes" id="UP000652761">
    <property type="component" value="Unassembled WGS sequence"/>
</dbReference>
<organism evidence="1 2">
    <name type="scientific">Colocasia esculenta</name>
    <name type="common">Wild taro</name>
    <name type="synonym">Arum esculentum</name>
    <dbReference type="NCBI Taxonomy" id="4460"/>
    <lineage>
        <taxon>Eukaryota</taxon>
        <taxon>Viridiplantae</taxon>
        <taxon>Streptophyta</taxon>
        <taxon>Embryophyta</taxon>
        <taxon>Tracheophyta</taxon>
        <taxon>Spermatophyta</taxon>
        <taxon>Magnoliopsida</taxon>
        <taxon>Liliopsida</taxon>
        <taxon>Araceae</taxon>
        <taxon>Aroideae</taxon>
        <taxon>Colocasieae</taxon>
        <taxon>Colocasia</taxon>
    </lineage>
</organism>
<accession>A0A843UF31</accession>
<reference evidence="1" key="1">
    <citation type="submission" date="2017-07" db="EMBL/GenBank/DDBJ databases">
        <title>Taro Niue Genome Assembly and Annotation.</title>
        <authorList>
            <person name="Atibalentja N."/>
            <person name="Keating K."/>
            <person name="Fields C.J."/>
        </authorList>
    </citation>
    <scope>NUCLEOTIDE SEQUENCE</scope>
    <source>
        <strain evidence="1">Niue_2</strain>
        <tissue evidence="1">Leaf</tissue>
    </source>
</reference>